<evidence type="ECO:0000256" key="7">
    <source>
        <dbReference type="SAM" id="Coils"/>
    </source>
</evidence>
<dbReference type="InterPro" id="IPR043136">
    <property type="entry name" value="B30.2/SPRY_sf"/>
</dbReference>
<dbReference type="GO" id="GO:0010508">
    <property type="term" value="P:positive regulation of autophagy"/>
    <property type="evidence" value="ECO:0007669"/>
    <property type="project" value="Ensembl"/>
</dbReference>
<feature type="domain" description="B box-type" evidence="9">
    <location>
        <begin position="90"/>
        <end position="126"/>
    </location>
</feature>
<dbReference type="SMART" id="SM00184">
    <property type="entry name" value="RING"/>
    <property type="match status" value="1"/>
</dbReference>
<dbReference type="GO" id="GO:0005829">
    <property type="term" value="C:cytosol"/>
    <property type="evidence" value="ECO:0007669"/>
    <property type="project" value="Ensembl"/>
</dbReference>
<evidence type="ECO:0000259" key="9">
    <source>
        <dbReference type="PROSITE" id="PS50119"/>
    </source>
</evidence>
<dbReference type="InterPro" id="IPR013083">
    <property type="entry name" value="Znf_RING/FYVE/PHD"/>
</dbReference>
<gene>
    <name evidence="11" type="primary">TRIM65</name>
</gene>
<keyword evidence="1" id="KW-0399">Innate immunity</keyword>
<dbReference type="GO" id="GO:0008270">
    <property type="term" value="F:zinc ion binding"/>
    <property type="evidence" value="ECO:0007669"/>
    <property type="project" value="UniProtKB-KW"/>
</dbReference>
<dbReference type="InterPro" id="IPR017907">
    <property type="entry name" value="Znf_RING_CS"/>
</dbReference>
<evidence type="ECO:0000259" key="8">
    <source>
        <dbReference type="PROSITE" id="PS50089"/>
    </source>
</evidence>
<feature type="domain" description="RING-type" evidence="8">
    <location>
        <begin position="12"/>
        <end position="51"/>
    </location>
</feature>
<dbReference type="Pfam" id="PF13445">
    <property type="entry name" value="zf-RING_UBOX"/>
    <property type="match status" value="1"/>
</dbReference>
<dbReference type="GO" id="GO:1900226">
    <property type="term" value="P:negative regulation of NLRP3 inflammasome complex assembly"/>
    <property type="evidence" value="ECO:0007669"/>
    <property type="project" value="Ensembl"/>
</dbReference>
<dbReference type="PANTHER" id="PTHR25465:SF14">
    <property type="entry name" value="E3 UBIQUITIN-PROTEIN LIGASE TRIM65"/>
    <property type="match status" value="1"/>
</dbReference>
<keyword evidence="4" id="KW-0862">Zinc</keyword>
<dbReference type="InterPro" id="IPR013320">
    <property type="entry name" value="ConA-like_dom_sf"/>
</dbReference>
<dbReference type="SMART" id="SM00589">
    <property type="entry name" value="PRY"/>
    <property type="match status" value="1"/>
</dbReference>
<dbReference type="RefSeq" id="XP_027728388.1">
    <property type="nucleotide sequence ID" value="XM_027872587.1"/>
</dbReference>
<dbReference type="SUPFAM" id="SSF49899">
    <property type="entry name" value="Concanavalin A-like lectins/glucanases"/>
    <property type="match status" value="1"/>
</dbReference>
<dbReference type="InterPro" id="IPR000315">
    <property type="entry name" value="Znf_B-box"/>
</dbReference>
<keyword evidence="5" id="KW-0391">Immunity</keyword>
<dbReference type="FunFam" id="2.60.120.920:FF:000061">
    <property type="entry name" value="Tripartite motif containing 65"/>
    <property type="match status" value="1"/>
</dbReference>
<evidence type="ECO:0000313" key="12">
    <source>
        <dbReference type="Proteomes" id="UP000314987"/>
    </source>
</evidence>
<keyword evidence="2" id="KW-0479">Metal-binding</keyword>
<keyword evidence="12" id="KW-1185">Reference proteome</keyword>
<dbReference type="GO" id="GO:0044546">
    <property type="term" value="P:NLRP3 inflammasome complex assembly"/>
    <property type="evidence" value="ECO:0007669"/>
    <property type="project" value="Ensembl"/>
</dbReference>
<dbReference type="PRINTS" id="PR01407">
    <property type="entry name" value="BUTYPHLNCDUF"/>
</dbReference>
<dbReference type="PROSITE" id="PS00518">
    <property type="entry name" value="ZF_RING_1"/>
    <property type="match status" value="1"/>
</dbReference>
<dbReference type="Gene3D" id="2.60.120.920">
    <property type="match status" value="1"/>
</dbReference>
<dbReference type="PROSITE" id="PS50089">
    <property type="entry name" value="ZF_RING_2"/>
    <property type="match status" value="1"/>
</dbReference>
<dbReference type="PROSITE" id="PS50188">
    <property type="entry name" value="B302_SPRY"/>
    <property type="match status" value="1"/>
</dbReference>
<dbReference type="InterPro" id="IPR027370">
    <property type="entry name" value="Znf-RING_euk"/>
</dbReference>
<dbReference type="STRING" id="29139.ENSVURP00010014708"/>
<dbReference type="GO" id="GO:0032728">
    <property type="term" value="P:positive regulation of interferon-beta production"/>
    <property type="evidence" value="ECO:0007669"/>
    <property type="project" value="Ensembl"/>
</dbReference>
<proteinExistence type="predicted"/>
<dbReference type="SUPFAM" id="SSF57850">
    <property type="entry name" value="RING/U-box"/>
    <property type="match status" value="1"/>
</dbReference>
<evidence type="ECO:0000259" key="10">
    <source>
        <dbReference type="PROSITE" id="PS50188"/>
    </source>
</evidence>
<dbReference type="SMART" id="SM00449">
    <property type="entry name" value="SPRY"/>
    <property type="match status" value="1"/>
</dbReference>
<dbReference type="GO" id="GO:0005654">
    <property type="term" value="C:nucleoplasm"/>
    <property type="evidence" value="ECO:0007669"/>
    <property type="project" value="Ensembl"/>
</dbReference>
<dbReference type="SUPFAM" id="SSF57845">
    <property type="entry name" value="B-box zinc-binding domain"/>
    <property type="match status" value="1"/>
</dbReference>
<dbReference type="PROSITE" id="PS50119">
    <property type="entry name" value="ZF_BBOX"/>
    <property type="match status" value="1"/>
</dbReference>
<dbReference type="CTD" id="201292"/>
<dbReference type="Gene3D" id="3.30.40.10">
    <property type="entry name" value="Zinc/RING finger domain, C3HC4 (zinc finger)"/>
    <property type="match status" value="1"/>
</dbReference>
<dbReference type="InterPro" id="IPR001870">
    <property type="entry name" value="B30.2/SPRY"/>
</dbReference>
<dbReference type="PANTHER" id="PTHR25465">
    <property type="entry name" value="B-BOX DOMAIN CONTAINING"/>
    <property type="match status" value="1"/>
</dbReference>
<dbReference type="Proteomes" id="UP000314987">
    <property type="component" value="Unassembled WGS sequence"/>
</dbReference>
<dbReference type="GO" id="GO:0050728">
    <property type="term" value="P:negative regulation of inflammatory response"/>
    <property type="evidence" value="ECO:0007669"/>
    <property type="project" value="Ensembl"/>
</dbReference>
<dbReference type="InterPro" id="IPR003879">
    <property type="entry name" value="Butyrophylin_SPRY"/>
</dbReference>
<reference evidence="11" key="2">
    <citation type="submission" date="2025-08" db="UniProtKB">
        <authorList>
            <consortium name="Ensembl"/>
        </authorList>
    </citation>
    <scope>IDENTIFICATION</scope>
</reference>
<dbReference type="Gene3D" id="3.30.160.60">
    <property type="entry name" value="Classic Zinc Finger"/>
    <property type="match status" value="1"/>
</dbReference>
<dbReference type="InterPro" id="IPR003877">
    <property type="entry name" value="SPRY_dom"/>
</dbReference>
<feature type="domain" description="B30.2/SPRY" evidence="10">
    <location>
        <begin position="313"/>
        <end position="508"/>
    </location>
</feature>
<organism evidence="11 12">
    <name type="scientific">Vombatus ursinus</name>
    <name type="common">Common wombat</name>
    <dbReference type="NCBI Taxonomy" id="29139"/>
    <lineage>
        <taxon>Eukaryota</taxon>
        <taxon>Metazoa</taxon>
        <taxon>Chordata</taxon>
        <taxon>Craniata</taxon>
        <taxon>Vertebrata</taxon>
        <taxon>Euteleostomi</taxon>
        <taxon>Mammalia</taxon>
        <taxon>Metatheria</taxon>
        <taxon>Diprotodontia</taxon>
        <taxon>Vombatidae</taxon>
        <taxon>Vombatus</taxon>
    </lineage>
</organism>
<evidence type="ECO:0000256" key="2">
    <source>
        <dbReference type="ARBA" id="ARBA00022723"/>
    </source>
</evidence>
<dbReference type="Ensembl" id="ENSVURT00010016723.1">
    <property type="protein sequence ID" value="ENSVURP00010014708.1"/>
    <property type="gene ID" value="ENSVURG00010011264.1"/>
</dbReference>
<evidence type="ECO:0000256" key="3">
    <source>
        <dbReference type="ARBA" id="ARBA00022771"/>
    </source>
</evidence>
<dbReference type="GO" id="GO:1900227">
    <property type="term" value="P:positive regulation of NLRP3 inflammasome complex assembly"/>
    <property type="evidence" value="ECO:0007669"/>
    <property type="project" value="Ensembl"/>
</dbReference>
<dbReference type="Pfam" id="PF00622">
    <property type="entry name" value="SPRY"/>
    <property type="match status" value="1"/>
</dbReference>
<dbReference type="InterPro" id="IPR058030">
    <property type="entry name" value="TRIM8/14/16/25/29/45/65_CC"/>
</dbReference>
<evidence type="ECO:0000256" key="1">
    <source>
        <dbReference type="ARBA" id="ARBA00022588"/>
    </source>
</evidence>
<dbReference type="GeneID" id="114050731"/>
<evidence type="ECO:0000256" key="5">
    <source>
        <dbReference type="ARBA" id="ARBA00022859"/>
    </source>
</evidence>
<dbReference type="GeneTree" id="ENSGT00940000161851"/>
<dbReference type="InterPro" id="IPR051051">
    <property type="entry name" value="E3_ubiq-ligase_TRIM/RNF"/>
</dbReference>
<dbReference type="Pfam" id="PF25600">
    <property type="entry name" value="TRIM_CC"/>
    <property type="match status" value="1"/>
</dbReference>
<dbReference type="AlphaFoldDB" id="A0A4X2KSK8"/>
<dbReference type="GO" id="GO:0070534">
    <property type="term" value="P:protein K63-linked ubiquitination"/>
    <property type="evidence" value="ECO:0007669"/>
    <property type="project" value="Ensembl"/>
</dbReference>
<evidence type="ECO:0000256" key="6">
    <source>
        <dbReference type="PROSITE-ProRule" id="PRU00024"/>
    </source>
</evidence>
<reference evidence="12" key="1">
    <citation type="submission" date="2018-12" db="EMBL/GenBank/DDBJ databases">
        <authorList>
            <person name="Yazar S."/>
        </authorList>
    </citation>
    <scope>NUCLEOTIDE SEQUENCE [LARGE SCALE GENOMIC DNA]</scope>
</reference>
<reference evidence="11" key="3">
    <citation type="submission" date="2025-09" db="UniProtKB">
        <authorList>
            <consortium name="Ensembl"/>
        </authorList>
    </citation>
    <scope>IDENTIFICATION</scope>
</reference>
<keyword evidence="3 6" id="KW-0863">Zinc-finger</keyword>
<dbReference type="InterPro" id="IPR001841">
    <property type="entry name" value="Znf_RING"/>
</dbReference>
<dbReference type="InterPro" id="IPR006574">
    <property type="entry name" value="PRY"/>
</dbReference>
<protein>
    <submittedName>
        <fullName evidence="11">Tripartite motif containing 65</fullName>
    </submittedName>
</protein>
<evidence type="ECO:0000256" key="4">
    <source>
        <dbReference type="ARBA" id="ARBA00022833"/>
    </source>
</evidence>
<evidence type="ECO:0000313" key="11">
    <source>
        <dbReference type="Ensembl" id="ENSVURP00010014708.1"/>
    </source>
</evidence>
<dbReference type="GO" id="GO:0070936">
    <property type="term" value="P:protein K48-linked ubiquitination"/>
    <property type="evidence" value="ECO:0007669"/>
    <property type="project" value="Ensembl"/>
</dbReference>
<feature type="coiled-coil region" evidence="7">
    <location>
        <begin position="145"/>
        <end position="208"/>
    </location>
</feature>
<dbReference type="GO" id="GO:0061630">
    <property type="term" value="F:ubiquitin protein ligase activity"/>
    <property type="evidence" value="ECO:0007669"/>
    <property type="project" value="Ensembl"/>
</dbReference>
<keyword evidence="7" id="KW-0175">Coiled coil</keyword>
<sequence length="519" mass="59119">MAALQLEEKLVCAICLELYREAVTLPCGHNFCRTCIEDHWRRQEVDCPQCRTPFTQRPALHKNGALCEVVEALRAAERQLAAVKPVPGPSRAALCPRHGRALELYCRTEKLCICCACTVDQCQDHRRVMPDVERKEQEKRLEKQLEENWRQAVQAEEQLQELQQRSDEIQNSVHILALAVSEKVTCLLRALEAQRDKALQSIEQEKAAALAQARETRKWLQDHLEYLAQHTQQIQELLTCPDDMNFLQRALLLIPPGSLAPVPSLTWDEDAGQLKELKKTLDQIYQLLMKDEIGPVSLGDADPGLKECRRPLESVPRPMSTLRKELKQNYRNLTFDPDTANHHLYLSCQNQRVKHGSRAQHATQPGRFQLWQVLCTQSFEAGKHYWEVEVSDHSVTLGVTYRGLARQNLPGQTDNIGRNSCSWGLRVQEDGYQAWHNGEAQRLLGKPGHLLGMELDLPVGRLSFYSLEPQIQLLHVFNAVFTQPLYPVFWLCEGRTVTLCQLPGAKPYSGPQEESLIPS</sequence>
<accession>A0A4X2KSK8</accession>
<name>A0A4X2KSK8_VOMUR</name>
<dbReference type="GO" id="GO:0045087">
    <property type="term" value="P:innate immune response"/>
    <property type="evidence" value="ECO:0007669"/>
    <property type="project" value="UniProtKB-KW"/>
</dbReference>
<dbReference type="Pfam" id="PF13765">
    <property type="entry name" value="PRY"/>
    <property type="match status" value="1"/>
</dbReference>
<dbReference type="OMA" id="ACTVNEC"/>